<dbReference type="CDD" id="cd14747">
    <property type="entry name" value="PBP2_MalE"/>
    <property type="match status" value="1"/>
</dbReference>
<gene>
    <name evidence="6" type="ORF">GNP95_17110</name>
</gene>
<dbReference type="Gene3D" id="3.40.190.10">
    <property type="entry name" value="Periplasmic binding protein-like II"/>
    <property type="match status" value="2"/>
</dbReference>
<feature type="region of interest" description="Disordered" evidence="4">
    <location>
        <begin position="27"/>
        <end position="47"/>
    </location>
</feature>
<dbReference type="EMBL" id="WNZW01000007">
    <property type="protein sequence ID" value="MUG46709.1"/>
    <property type="molecule type" value="Genomic_DNA"/>
</dbReference>
<dbReference type="PANTHER" id="PTHR30061:SF50">
    <property type="entry name" value="MALTOSE_MALTODEXTRIN-BINDING PERIPLASMIC PROTEIN"/>
    <property type="match status" value="1"/>
</dbReference>
<keyword evidence="3 5" id="KW-0732">Signal</keyword>
<evidence type="ECO:0000313" key="7">
    <source>
        <dbReference type="Proteomes" id="UP000447876"/>
    </source>
</evidence>
<dbReference type="InterPro" id="IPR006059">
    <property type="entry name" value="SBP"/>
</dbReference>
<comment type="caution">
    <text evidence="6">The sequence shown here is derived from an EMBL/GenBank/DDBJ whole genome shotgun (WGS) entry which is preliminary data.</text>
</comment>
<feature type="chain" id="PRO_5038428679" evidence="5">
    <location>
        <begin position="24"/>
        <end position="463"/>
    </location>
</feature>
<keyword evidence="2" id="KW-0813">Transport</keyword>
<dbReference type="PROSITE" id="PS51257">
    <property type="entry name" value="PROKAR_LIPOPROTEIN"/>
    <property type="match status" value="1"/>
</dbReference>
<dbReference type="GO" id="GO:0055052">
    <property type="term" value="C:ATP-binding cassette (ABC) transporter complex, substrate-binding subunit-containing"/>
    <property type="evidence" value="ECO:0007669"/>
    <property type="project" value="TreeGrafter"/>
</dbReference>
<protein>
    <submittedName>
        <fullName evidence="6">Extracellular solute-binding protein</fullName>
    </submittedName>
</protein>
<dbReference type="Proteomes" id="UP000447876">
    <property type="component" value="Unassembled WGS sequence"/>
</dbReference>
<organism evidence="6 7">
    <name type="scientific">Paenibacillus woosongensis</name>
    <dbReference type="NCBI Taxonomy" id="307580"/>
    <lineage>
        <taxon>Bacteria</taxon>
        <taxon>Bacillati</taxon>
        <taxon>Bacillota</taxon>
        <taxon>Bacilli</taxon>
        <taxon>Bacillales</taxon>
        <taxon>Paenibacillaceae</taxon>
        <taxon>Paenibacillus</taxon>
    </lineage>
</organism>
<evidence type="ECO:0000313" key="6">
    <source>
        <dbReference type="EMBL" id="MUG46709.1"/>
    </source>
</evidence>
<dbReference type="GO" id="GO:0015768">
    <property type="term" value="P:maltose transport"/>
    <property type="evidence" value="ECO:0007669"/>
    <property type="project" value="TreeGrafter"/>
</dbReference>
<reference evidence="6 7" key="1">
    <citation type="submission" date="2019-11" db="EMBL/GenBank/DDBJ databases">
        <title>Draft genome sequences of five Paenibacillus species of dairy origin.</title>
        <authorList>
            <person name="Olajide A.M."/>
            <person name="Chen S."/>
            <person name="Lapointe G."/>
        </authorList>
    </citation>
    <scope>NUCLEOTIDE SEQUENCE [LARGE SCALE GENOMIC DNA]</scope>
    <source>
        <strain evidence="6 7">12CR55</strain>
    </source>
</reference>
<sequence length="463" mass="49862">MSKKRISLVLLTIIVMMSMILSACGGSKGSSSSGNQTDKDASNSITGAPQEDVTLTAWIMPNSPKPDKDFMTAMKPYLDQNPNVKLNVTVLDWGSAWTKITTAATSGQGPDILQLGTTWVPAIAAMNGIEDLTDRVEELGGQANYLPASWKTTMIDGNSEVYGVPWFVDARALFYRKDALDKAGLDPATAFKDWDTFKETLSKLNGIEIEDQKMTAFGVPGKNDWNVPHNIFPWIWAAGGSVFNEDNTKVTFNDKTALEGVMYYTGLANEGLVEKASLEKNSSQIESDFSDGKTAVMVSGAWMIKNFATPEEDGGVGGKTAAQNYGVAALPAGPAGPSTFIGGSHLTIFKGSKHKEAAWDIIKYLSSDEAQLTYSQLSGQLPGKRSVMESLASDPNYKALVEATNYGMSYPSIPQWGPCETALVKYFGNIWDIVAGVSGTYNEASIQKQLDDAANEVSAILNQ</sequence>
<name>A0A7X3CPB6_9BACL</name>
<dbReference type="GO" id="GO:1901982">
    <property type="term" value="F:maltose binding"/>
    <property type="evidence" value="ECO:0007669"/>
    <property type="project" value="TreeGrafter"/>
</dbReference>
<dbReference type="AlphaFoldDB" id="A0A7X3CPB6"/>
<evidence type="ECO:0000256" key="3">
    <source>
        <dbReference type="ARBA" id="ARBA00022729"/>
    </source>
</evidence>
<evidence type="ECO:0000256" key="4">
    <source>
        <dbReference type="SAM" id="MobiDB-lite"/>
    </source>
</evidence>
<dbReference type="SUPFAM" id="SSF53850">
    <property type="entry name" value="Periplasmic binding protein-like II"/>
    <property type="match status" value="1"/>
</dbReference>
<dbReference type="OrthoDB" id="9808332at2"/>
<dbReference type="RefSeq" id="WP_155612087.1">
    <property type="nucleotide sequence ID" value="NZ_WNZW01000007.1"/>
</dbReference>
<evidence type="ECO:0000256" key="1">
    <source>
        <dbReference type="ARBA" id="ARBA00008520"/>
    </source>
</evidence>
<dbReference type="Pfam" id="PF01547">
    <property type="entry name" value="SBP_bac_1"/>
    <property type="match status" value="1"/>
</dbReference>
<comment type="similarity">
    <text evidence="1">Belongs to the bacterial solute-binding protein 1 family.</text>
</comment>
<dbReference type="PANTHER" id="PTHR30061">
    <property type="entry name" value="MALTOSE-BINDING PERIPLASMIC PROTEIN"/>
    <property type="match status" value="1"/>
</dbReference>
<evidence type="ECO:0000256" key="2">
    <source>
        <dbReference type="ARBA" id="ARBA00022448"/>
    </source>
</evidence>
<dbReference type="GO" id="GO:0042956">
    <property type="term" value="P:maltodextrin transmembrane transport"/>
    <property type="evidence" value="ECO:0007669"/>
    <property type="project" value="TreeGrafter"/>
</dbReference>
<feature type="signal peptide" evidence="5">
    <location>
        <begin position="1"/>
        <end position="23"/>
    </location>
</feature>
<evidence type="ECO:0000256" key="5">
    <source>
        <dbReference type="SAM" id="SignalP"/>
    </source>
</evidence>
<accession>A0A7X3CPB6</accession>
<proteinExistence type="inferred from homology"/>